<dbReference type="InterPro" id="IPR036412">
    <property type="entry name" value="HAD-like_sf"/>
</dbReference>
<dbReference type="InterPro" id="IPR023198">
    <property type="entry name" value="PGP-like_dom2"/>
</dbReference>
<dbReference type="EMBL" id="CP011568">
    <property type="protein sequence ID" value="AKJ69939.1"/>
    <property type="molecule type" value="Genomic_DNA"/>
</dbReference>
<evidence type="ECO:0000256" key="10">
    <source>
        <dbReference type="ARBA" id="ARBA00022842"/>
    </source>
</evidence>
<evidence type="ECO:0000256" key="12">
    <source>
        <dbReference type="ARBA" id="ARBA00059247"/>
    </source>
</evidence>
<feature type="active site" description="Nucleophile" evidence="13">
    <location>
        <position position="15"/>
    </location>
</feature>
<comment type="similarity">
    <text evidence="4 13">Belongs to the HAD-like hydrolase superfamily. CbbY/CbbZ/Gph/YieH family.</text>
</comment>
<comment type="pathway">
    <text evidence="3 13">Organic acid metabolism; glycolate biosynthesis; glycolate from 2-phosphoglycolate: step 1/1.</text>
</comment>
<dbReference type="GO" id="GO:0019253">
    <property type="term" value="P:reductive pentose-phosphate cycle"/>
    <property type="evidence" value="ECO:0007669"/>
    <property type="project" value="UniProtKB-KW"/>
</dbReference>
<dbReference type="AlphaFoldDB" id="A0A0G3EVB9"/>
<dbReference type="STRING" id="445709.ABW99_18730"/>
<evidence type="ECO:0000256" key="11">
    <source>
        <dbReference type="ARBA" id="ARBA00023277"/>
    </source>
</evidence>
<dbReference type="SFLD" id="SFLDG01135">
    <property type="entry name" value="C1.5.6:_HAD__Beta-PGM__Phospha"/>
    <property type="match status" value="1"/>
</dbReference>
<dbReference type="InterPro" id="IPR050155">
    <property type="entry name" value="HAD-like_hydrolase_sf"/>
</dbReference>
<protein>
    <recommendedName>
        <fullName evidence="6 13">Phosphoglycolate phosphatase</fullName>
        <shortName evidence="13">PGP</shortName>
        <shortName evidence="13">PGPase</shortName>
        <ecNumber evidence="6 13">3.1.3.18</ecNumber>
    </recommendedName>
</protein>
<dbReference type="GO" id="GO:0006281">
    <property type="term" value="P:DNA repair"/>
    <property type="evidence" value="ECO:0007669"/>
    <property type="project" value="TreeGrafter"/>
</dbReference>
<dbReference type="Pfam" id="PF13419">
    <property type="entry name" value="HAD_2"/>
    <property type="match status" value="1"/>
</dbReference>
<dbReference type="NCBIfam" id="NF009695">
    <property type="entry name" value="PRK13222.1-2"/>
    <property type="match status" value="1"/>
</dbReference>
<dbReference type="InterPro" id="IPR023214">
    <property type="entry name" value="HAD_sf"/>
</dbReference>
<evidence type="ECO:0000256" key="4">
    <source>
        <dbReference type="ARBA" id="ARBA00006171"/>
    </source>
</evidence>
<dbReference type="PANTHER" id="PTHR43434:SF1">
    <property type="entry name" value="PHOSPHOGLYCOLATE PHOSPHATASE"/>
    <property type="match status" value="1"/>
</dbReference>
<dbReference type="InterPro" id="IPR041492">
    <property type="entry name" value="HAD_2"/>
</dbReference>
<dbReference type="GO" id="GO:0008967">
    <property type="term" value="F:phosphoglycolate phosphatase activity"/>
    <property type="evidence" value="ECO:0007669"/>
    <property type="project" value="UniProtKB-UniRule"/>
</dbReference>
<feature type="binding site" evidence="13">
    <location>
        <position position="17"/>
    </location>
    <ligand>
        <name>Mg(2+)</name>
        <dbReference type="ChEBI" id="CHEBI:18420"/>
    </ligand>
</feature>
<evidence type="ECO:0000256" key="3">
    <source>
        <dbReference type="ARBA" id="ARBA00004818"/>
    </source>
</evidence>
<keyword evidence="15" id="KW-1185">Reference proteome</keyword>
<organism evidence="14 15">
    <name type="scientific">Pandoraea thiooxydans</name>
    <dbReference type="NCBI Taxonomy" id="445709"/>
    <lineage>
        <taxon>Bacteria</taxon>
        <taxon>Pseudomonadati</taxon>
        <taxon>Pseudomonadota</taxon>
        <taxon>Betaproteobacteria</taxon>
        <taxon>Burkholderiales</taxon>
        <taxon>Burkholderiaceae</taxon>
        <taxon>Pandoraea</taxon>
    </lineage>
</organism>
<comment type="function">
    <text evidence="12 13">Specifically catalyzes the dephosphorylation of 2-phosphoglycolate. Is involved in the dissimilation of the intracellular 2-phosphoglycolate formed during the DNA repair of 3'-phosphoglycolate ends, a major class of DNA lesions induced by oxidative stress.</text>
</comment>
<reference evidence="15" key="1">
    <citation type="submission" date="2015-06" db="EMBL/GenBank/DDBJ databases">
        <authorList>
            <person name="Lim Y.L."/>
            <person name="Ee R."/>
            <person name="Yong D."/>
            <person name="How K.Y."/>
            <person name="Yin W.F."/>
            <person name="Chan K.G."/>
        </authorList>
    </citation>
    <scope>NUCLEOTIDE SEQUENCE [LARGE SCALE GENOMIC DNA]</scope>
    <source>
        <strain evidence="15">DSM 25325</strain>
    </source>
</reference>
<dbReference type="HAMAP" id="MF_00495">
    <property type="entry name" value="GPH_hydrolase_bact"/>
    <property type="match status" value="1"/>
</dbReference>
<keyword evidence="7" id="KW-0113">Calvin cycle</keyword>
<comment type="catalytic activity">
    <reaction evidence="1 13">
        <text>2-phosphoglycolate + H2O = glycolate + phosphate</text>
        <dbReference type="Rhea" id="RHEA:14369"/>
        <dbReference type="ChEBI" id="CHEBI:15377"/>
        <dbReference type="ChEBI" id="CHEBI:29805"/>
        <dbReference type="ChEBI" id="CHEBI:43474"/>
        <dbReference type="ChEBI" id="CHEBI:58033"/>
        <dbReference type="EC" id="3.1.3.18"/>
    </reaction>
</comment>
<proteinExistence type="inferred from homology"/>
<dbReference type="GO" id="GO:0046295">
    <property type="term" value="P:glycolate biosynthetic process"/>
    <property type="evidence" value="ECO:0007669"/>
    <property type="project" value="UniProtKB-UniRule"/>
</dbReference>
<dbReference type="Gene3D" id="3.40.50.1000">
    <property type="entry name" value="HAD superfamily/HAD-like"/>
    <property type="match status" value="1"/>
</dbReference>
<feature type="binding site" evidence="13">
    <location>
        <position position="15"/>
    </location>
    <ligand>
        <name>Mg(2+)</name>
        <dbReference type="ChEBI" id="CHEBI:18420"/>
    </ligand>
</feature>
<dbReference type="SFLD" id="SFLDS00003">
    <property type="entry name" value="Haloacid_Dehalogenase"/>
    <property type="match status" value="1"/>
</dbReference>
<gene>
    <name evidence="14" type="ORF">ABW99_18730</name>
</gene>
<evidence type="ECO:0000256" key="6">
    <source>
        <dbReference type="ARBA" id="ARBA00013078"/>
    </source>
</evidence>
<dbReference type="PATRIC" id="fig|445709.3.peg.3941"/>
<dbReference type="InterPro" id="IPR006439">
    <property type="entry name" value="HAD-SF_hydro_IA"/>
</dbReference>
<dbReference type="Gene3D" id="1.10.150.240">
    <property type="entry name" value="Putative phosphatase, domain 2"/>
    <property type="match status" value="1"/>
</dbReference>
<keyword evidence="9 13" id="KW-0378">Hydrolase</keyword>
<dbReference type="PANTHER" id="PTHR43434">
    <property type="entry name" value="PHOSPHOGLYCOLATE PHOSPHATASE"/>
    <property type="match status" value="1"/>
</dbReference>
<evidence type="ECO:0000256" key="13">
    <source>
        <dbReference type="HAMAP-Rule" id="MF_00495"/>
    </source>
</evidence>
<dbReference type="OrthoDB" id="9776368at2"/>
<evidence type="ECO:0000313" key="14">
    <source>
        <dbReference type="EMBL" id="AKJ69939.1"/>
    </source>
</evidence>
<evidence type="ECO:0000313" key="15">
    <source>
        <dbReference type="Proteomes" id="UP000036700"/>
    </source>
</evidence>
<dbReference type="NCBIfam" id="TIGR01549">
    <property type="entry name" value="HAD-SF-IA-v1"/>
    <property type="match status" value="1"/>
</dbReference>
<feature type="binding site" evidence="13">
    <location>
        <position position="178"/>
    </location>
    <ligand>
        <name>Mg(2+)</name>
        <dbReference type="ChEBI" id="CHEBI:18420"/>
    </ligand>
</feature>
<dbReference type="SFLD" id="SFLDG01129">
    <property type="entry name" value="C1.5:_HAD__Beta-PGM__Phosphata"/>
    <property type="match status" value="1"/>
</dbReference>
<sequence length="238" mass="25346">MNQPRLTDVRACLIDLDGTLVDTVDDFTAAINAMLDQFGAAPLPRQKILHFIGKGSEHLIQSVLAETLPPARAATEFDAALACYQQAYATINGRHTTVYPHVREGLASLREGGLPLACITNKPHRFAVELLQYHDLEGFFELVYGGDSWPRKKPDPLPLLKACEALGVSPASAVLIGDSENDVMAARAAGCRVLTVPYGYNHGNAIQAADSDGIVASLFAAAQAILPAADHTASLSTN</sequence>
<dbReference type="InterPro" id="IPR037512">
    <property type="entry name" value="PGPase_prok"/>
</dbReference>
<dbReference type="NCBIfam" id="TIGR01509">
    <property type="entry name" value="HAD-SF-IA-v3"/>
    <property type="match status" value="1"/>
</dbReference>
<comment type="subunit">
    <text evidence="5">Homotrimer.</text>
</comment>
<evidence type="ECO:0000256" key="5">
    <source>
        <dbReference type="ARBA" id="ARBA00011233"/>
    </source>
</evidence>
<dbReference type="GO" id="GO:0005829">
    <property type="term" value="C:cytosol"/>
    <property type="evidence" value="ECO:0007669"/>
    <property type="project" value="TreeGrafter"/>
</dbReference>
<name>A0A0G3EVB9_9BURK</name>
<dbReference type="Proteomes" id="UP000036700">
    <property type="component" value="Chromosome"/>
</dbReference>
<dbReference type="UniPathway" id="UPA00865">
    <property type="reaction ID" value="UER00834"/>
</dbReference>
<evidence type="ECO:0000256" key="1">
    <source>
        <dbReference type="ARBA" id="ARBA00000830"/>
    </source>
</evidence>
<keyword evidence="10 13" id="KW-0460">Magnesium</keyword>
<dbReference type="KEGG" id="ptx:ABW99_18730"/>
<evidence type="ECO:0000256" key="2">
    <source>
        <dbReference type="ARBA" id="ARBA00001946"/>
    </source>
</evidence>
<dbReference type="FunFam" id="3.40.50.1000:FF:000022">
    <property type="entry name" value="Phosphoglycolate phosphatase"/>
    <property type="match status" value="1"/>
</dbReference>
<dbReference type="NCBIfam" id="TIGR01449">
    <property type="entry name" value="PGP_bact"/>
    <property type="match status" value="1"/>
</dbReference>
<evidence type="ECO:0000256" key="8">
    <source>
        <dbReference type="ARBA" id="ARBA00022723"/>
    </source>
</evidence>
<comment type="cofactor">
    <cofactor evidence="2 13">
        <name>Mg(2+)</name>
        <dbReference type="ChEBI" id="CHEBI:18420"/>
    </cofactor>
</comment>
<keyword evidence="11 13" id="KW-0119">Carbohydrate metabolism</keyword>
<dbReference type="GO" id="GO:0046872">
    <property type="term" value="F:metal ion binding"/>
    <property type="evidence" value="ECO:0007669"/>
    <property type="project" value="UniProtKB-KW"/>
</dbReference>
<evidence type="ECO:0000256" key="7">
    <source>
        <dbReference type="ARBA" id="ARBA00022567"/>
    </source>
</evidence>
<dbReference type="EC" id="3.1.3.18" evidence="6 13"/>
<evidence type="ECO:0000256" key="9">
    <source>
        <dbReference type="ARBA" id="ARBA00022801"/>
    </source>
</evidence>
<accession>A0A0G3EVB9</accession>
<keyword evidence="8 13" id="KW-0479">Metal-binding</keyword>
<dbReference type="RefSeq" id="WP_047215846.1">
    <property type="nucleotide sequence ID" value="NZ_CP011568.3"/>
</dbReference>
<dbReference type="SUPFAM" id="SSF56784">
    <property type="entry name" value="HAD-like"/>
    <property type="match status" value="1"/>
</dbReference>